<dbReference type="EMBL" id="FMSV02000543">
    <property type="protein sequence ID" value="SEH08149.1"/>
    <property type="molecule type" value="Genomic_DNA"/>
</dbReference>
<dbReference type="InterPro" id="IPR036890">
    <property type="entry name" value="HATPase_C_sf"/>
</dbReference>
<evidence type="ECO:0000256" key="10">
    <source>
        <dbReference type="ARBA" id="ARBA00022989"/>
    </source>
</evidence>
<feature type="modified residue" description="4-aspartylphosphate" evidence="13">
    <location>
        <position position="682"/>
    </location>
</feature>
<dbReference type="RefSeq" id="WP_103921723.1">
    <property type="nucleotide sequence ID" value="NZ_FMSV02000543.1"/>
</dbReference>
<dbReference type="AlphaFoldDB" id="A0A1H6FFM3"/>
<comment type="catalytic activity">
    <reaction evidence="1">
        <text>ATP + protein L-histidine = ADP + protein N-phospho-L-histidine.</text>
        <dbReference type="EC" id="2.7.13.3"/>
    </reaction>
</comment>
<dbReference type="OrthoDB" id="9792854at2"/>
<dbReference type="PANTHER" id="PTHR45339">
    <property type="entry name" value="HYBRID SIGNAL TRANSDUCTION HISTIDINE KINASE J"/>
    <property type="match status" value="1"/>
</dbReference>
<dbReference type="Pfam" id="PF02518">
    <property type="entry name" value="HATPase_c"/>
    <property type="match status" value="1"/>
</dbReference>
<evidence type="ECO:0000256" key="12">
    <source>
        <dbReference type="ARBA" id="ARBA00023136"/>
    </source>
</evidence>
<evidence type="ECO:0000256" key="7">
    <source>
        <dbReference type="ARBA" id="ARBA00022741"/>
    </source>
</evidence>
<evidence type="ECO:0000256" key="2">
    <source>
        <dbReference type="ARBA" id="ARBA00004370"/>
    </source>
</evidence>
<dbReference type="FunFam" id="3.30.565.10:FF:000010">
    <property type="entry name" value="Sensor histidine kinase RcsC"/>
    <property type="match status" value="1"/>
</dbReference>
<dbReference type="PANTHER" id="PTHR45339:SF1">
    <property type="entry name" value="HYBRID SIGNAL TRANSDUCTION HISTIDINE KINASE J"/>
    <property type="match status" value="1"/>
</dbReference>
<dbReference type="CDD" id="cd00082">
    <property type="entry name" value="HisKA"/>
    <property type="match status" value="1"/>
</dbReference>
<protein>
    <recommendedName>
        <fullName evidence="3">histidine kinase</fullName>
        <ecNumber evidence="3">2.7.13.3</ecNumber>
    </recommendedName>
</protein>
<evidence type="ECO:0000256" key="4">
    <source>
        <dbReference type="ARBA" id="ARBA00022553"/>
    </source>
</evidence>
<comment type="subcellular location">
    <subcellularLocation>
        <location evidence="2">Membrane</location>
    </subcellularLocation>
</comment>
<dbReference type="InterPro" id="IPR001789">
    <property type="entry name" value="Sig_transdc_resp-reg_receiver"/>
</dbReference>
<evidence type="ECO:0000256" key="6">
    <source>
        <dbReference type="ARBA" id="ARBA00022692"/>
    </source>
</evidence>
<evidence type="ECO:0000256" key="9">
    <source>
        <dbReference type="ARBA" id="ARBA00022840"/>
    </source>
</evidence>
<evidence type="ECO:0000256" key="13">
    <source>
        <dbReference type="PROSITE-ProRule" id="PRU00169"/>
    </source>
</evidence>
<dbReference type="GO" id="GO:0016020">
    <property type="term" value="C:membrane"/>
    <property type="evidence" value="ECO:0007669"/>
    <property type="project" value="UniProtKB-SubCell"/>
</dbReference>
<dbReference type="SUPFAM" id="SSF55785">
    <property type="entry name" value="PYP-like sensor domain (PAS domain)"/>
    <property type="match status" value="1"/>
</dbReference>
<evidence type="ECO:0000256" key="1">
    <source>
        <dbReference type="ARBA" id="ARBA00000085"/>
    </source>
</evidence>
<accession>A0A1H6FFM3</accession>
<evidence type="ECO:0000256" key="5">
    <source>
        <dbReference type="ARBA" id="ARBA00022679"/>
    </source>
</evidence>
<dbReference type="SMART" id="SM00388">
    <property type="entry name" value="HisKA"/>
    <property type="match status" value="1"/>
</dbReference>
<sequence>MQQEALYFIFLLAAIAYSLYLWYRLNRLQIYSDKRDRQYHNLQTELEKQTTTLCHTEANLVRAYHMAKLGDFHHNLNTGEIIWSKELCQMVGLGEQARSLTLDEVNHLLQPEDIKCWKQALHEVITQGCIADLDITIHHSDKQEFYYYRNRFEAIFNEQGKAVEVFGTLQDITTHKRTENSLKKQNVYEHAIAECSRSLLIPPLDDPQKKQDILIQALKSLLDGLHISHVMLVKNIQNPDLGACFEYVAEVTVEQRSYQQKKYLPWSIFPPELQAALNKGQSIGGMTHELFKEYPLALKHFDTLSQYCFPIHFNDHWWGTIGFGNCIEPRMLDEMEIMLLQTVAEMFSNTLQRWENTTALKKAIKAAETANHAKSTFLANISHELRTPLNGILGYTQILLRHGNLAEKQQNGLEIIQQSGSHLLTLINDVLDIAKIEAGKLSLKPTSIYLKNFLAEVVAMIQMQAQQKDLSLIYQQDNSLPDIIWADEKRLRQVLLNLLSNAIKFTAQGEVALSVHIQSKIPETAAKSIEQTQQMGLFFEIKDTGIGISSELQANIFKPFQQANMNAMGTGLGLTISQQLVEKMGGQIQVESLPEQGSRFWFELEFPISATAIAPKKTLNGSKITAYRGKPQCILVVDDVDYNRMLLSSLLSPLGFKVVQADNGEKALAYLQQQTVDLILMDLTMPVMDGFTAFQKLRTLPGLAKTPVIAISANVSQAAQDQVKAMGFNYFLPKPVESKCLYSQIKTCLNLEWIETAISPRPAKKTTNIKSQVPPSASLAYLKNYAETGNMACIRQWISNTQAENEQYTIFSEKVERLSQVYDNKGIVELIHAVESK</sequence>
<keyword evidence="6 14" id="KW-0812">Transmembrane</keyword>
<dbReference type="Gene3D" id="3.30.450.20">
    <property type="entry name" value="PAS domain"/>
    <property type="match status" value="1"/>
</dbReference>
<dbReference type="Proteomes" id="UP000236724">
    <property type="component" value="Unassembled WGS sequence"/>
</dbReference>
<evidence type="ECO:0000259" key="17">
    <source>
        <dbReference type="PROSITE" id="PS50113"/>
    </source>
</evidence>
<dbReference type="InterPro" id="IPR003594">
    <property type="entry name" value="HATPase_dom"/>
</dbReference>
<dbReference type="Gene3D" id="3.30.450.40">
    <property type="match status" value="1"/>
</dbReference>
<evidence type="ECO:0000313" key="19">
    <source>
        <dbReference type="Proteomes" id="UP000236724"/>
    </source>
</evidence>
<dbReference type="CDD" id="cd16922">
    <property type="entry name" value="HATPase_EvgS-ArcB-TorS-like"/>
    <property type="match status" value="1"/>
</dbReference>
<feature type="domain" description="Histidine kinase" evidence="15">
    <location>
        <begin position="380"/>
        <end position="608"/>
    </location>
</feature>
<dbReference type="SMART" id="SM00065">
    <property type="entry name" value="GAF"/>
    <property type="match status" value="1"/>
</dbReference>
<dbReference type="PROSITE" id="PS50109">
    <property type="entry name" value="HIS_KIN"/>
    <property type="match status" value="1"/>
</dbReference>
<keyword evidence="4 13" id="KW-0597">Phosphoprotein</keyword>
<dbReference type="SUPFAM" id="SSF47384">
    <property type="entry name" value="Homodimeric domain of signal transducing histidine kinase"/>
    <property type="match status" value="1"/>
</dbReference>
<dbReference type="PRINTS" id="PR00344">
    <property type="entry name" value="BCTRLSENSOR"/>
</dbReference>
<dbReference type="CDD" id="cd17546">
    <property type="entry name" value="REC_hyHK_CKI1_RcsC-like"/>
    <property type="match status" value="1"/>
</dbReference>
<dbReference type="InterPro" id="IPR000700">
    <property type="entry name" value="PAS-assoc_C"/>
</dbReference>
<dbReference type="Pfam" id="PF00512">
    <property type="entry name" value="HisKA"/>
    <property type="match status" value="1"/>
</dbReference>
<feature type="domain" description="Response regulatory" evidence="16">
    <location>
        <begin position="633"/>
        <end position="749"/>
    </location>
</feature>
<dbReference type="Gene3D" id="3.40.50.2300">
    <property type="match status" value="1"/>
</dbReference>
<dbReference type="InterPro" id="IPR005467">
    <property type="entry name" value="His_kinase_dom"/>
</dbReference>
<dbReference type="InterPro" id="IPR035965">
    <property type="entry name" value="PAS-like_dom_sf"/>
</dbReference>
<evidence type="ECO:0000256" key="8">
    <source>
        <dbReference type="ARBA" id="ARBA00022777"/>
    </source>
</evidence>
<dbReference type="InterPro" id="IPR004358">
    <property type="entry name" value="Sig_transdc_His_kin-like_C"/>
</dbReference>
<keyword evidence="9" id="KW-0067">ATP-binding</keyword>
<dbReference type="SUPFAM" id="SSF55874">
    <property type="entry name" value="ATPase domain of HSP90 chaperone/DNA topoisomerase II/histidine kinase"/>
    <property type="match status" value="1"/>
</dbReference>
<dbReference type="InterPro" id="IPR003018">
    <property type="entry name" value="GAF"/>
</dbReference>
<evidence type="ECO:0000259" key="16">
    <source>
        <dbReference type="PROSITE" id="PS50110"/>
    </source>
</evidence>
<proteinExistence type="predicted"/>
<keyword evidence="11" id="KW-0902">Two-component regulatory system</keyword>
<dbReference type="Gene3D" id="1.10.287.130">
    <property type="match status" value="1"/>
</dbReference>
<dbReference type="Gene3D" id="3.30.565.10">
    <property type="entry name" value="Histidine kinase-like ATPase, C-terminal domain"/>
    <property type="match status" value="1"/>
</dbReference>
<dbReference type="InterPro" id="IPR011006">
    <property type="entry name" value="CheY-like_superfamily"/>
</dbReference>
<dbReference type="SMART" id="SM00448">
    <property type="entry name" value="REC"/>
    <property type="match status" value="1"/>
</dbReference>
<evidence type="ECO:0000256" key="11">
    <source>
        <dbReference type="ARBA" id="ARBA00023012"/>
    </source>
</evidence>
<keyword evidence="10 14" id="KW-1133">Transmembrane helix</keyword>
<evidence type="ECO:0000256" key="3">
    <source>
        <dbReference type="ARBA" id="ARBA00012438"/>
    </source>
</evidence>
<dbReference type="GO" id="GO:0000155">
    <property type="term" value="F:phosphorelay sensor kinase activity"/>
    <property type="evidence" value="ECO:0007669"/>
    <property type="project" value="InterPro"/>
</dbReference>
<dbReference type="PROSITE" id="PS50113">
    <property type="entry name" value="PAC"/>
    <property type="match status" value="1"/>
</dbReference>
<dbReference type="SUPFAM" id="SSF55781">
    <property type="entry name" value="GAF domain-like"/>
    <property type="match status" value="1"/>
</dbReference>
<dbReference type="FunFam" id="1.10.287.130:FF:000004">
    <property type="entry name" value="Ethylene receptor 1"/>
    <property type="match status" value="1"/>
</dbReference>
<keyword evidence="19" id="KW-1185">Reference proteome</keyword>
<keyword evidence="12 14" id="KW-0472">Membrane</keyword>
<gene>
    <name evidence="18" type="primary">rpfC_12</name>
    <name evidence="18" type="ORF">MBHS_04039</name>
</gene>
<evidence type="ECO:0000313" key="18">
    <source>
        <dbReference type="EMBL" id="SEH08149.1"/>
    </source>
</evidence>
<dbReference type="InterPro" id="IPR003661">
    <property type="entry name" value="HisK_dim/P_dom"/>
</dbReference>
<dbReference type="InterPro" id="IPR029016">
    <property type="entry name" value="GAF-like_dom_sf"/>
</dbReference>
<keyword evidence="7" id="KW-0547">Nucleotide-binding</keyword>
<name>A0A1H6FFM3_9GAMM</name>
<evidence type="ECO:0000259" key="15">
    <source>
        <dbReference type="PROSITE" id="PS50109"/>
    </source>
</evidence>
<dbReference type="PROSITE" id="PS50110">
    <property type="entry name" value="RESPONSE_REGULATORY"/>
    <property type="match status" value="1"/>
</dbReference>
<dbReference type="Pfam" id="PF01590">
    <property type="entry name" value="GAF"/>
    <property type="match status" value="1"/>
</dbReference>
<dbReference type="SMART" id="SM00387">
    <property type="entry name" value="HATPase_c"/>
    <property type="match status" value="1"/>
</dbReference>
<feature type="transmembrane region" description="Helical" evidence="14">
    <location>
        <begin position="6"/>
        <end position="25"/>
    </location>
</feature>
<reference evidence="18 19" key="1">
    <citation type="submission" date="2016-10" db="EMBL/GenBank/DDBJ databases">
        <authorList>
            <person name="de Groot N.N."/>
        </authorList>
    </citation>
    <scope>NUCLEOTIDE SEQUENCE [LARGE SCALE GENOMIC DNA]</scope>
    <source>
        <strain evidence="18">MBHS1</strain>
    </source>
</reference>
<keyword evidence="8" id="KW-0418">Kinase</keyword>
<organism evidence="18 19">
    <name type="scientific">Candidatus Venteria ishoeyi</name>
    <dbReference type="NCBI Taxonomy" id="1899563"/>
    <lineage>
        <taxon>Bacteria</taxon>
        <taxon>Pseudomonadati</taxon>
        <taxon>Pseudomonadota</taxon>
        <taxon>Gammaproteobacteria</taxon>
        <taxon>Thiotrichales</taxon>
        <taxon>Thiotrichaceae</taxon>
        <taxon>Venteria</taxon>
    </lineage>
</organism>
<dbReference type="EC" id="2.7.13.3" evidence="3"/>
<dbReference type="GO" id="GO:0005524">
    <property type="term" value="F:ATP binding"/>
    <property type="evidence" value="ECO:0007669"/>
    <property type="project" value="UniProtKB-KW"/>
</dbReference>
<dbReference type="Gene3D" id="2.10.70.100">
    <property type="match status" value="1"/>
</dbReference>
<evidence type="ECO:0000256" key="14">
    <source>
        <dbReference type="SAM" id="Phobius"/>
    </source>
</evidence>
<dbReference type="Pfam" id="PF00072">
    <property type="entry name" value="Response_reg"/>
    <property type="match status" value="1"/>
</dbReference>
<feature type="domain" description="PAC" evidence="17">
    <location>
        <begin position="131"/>
        <end position="184"/>
    </location>
</feature>
<keyword evidence="5 18" id="KW-0808">Transferase</keyword>
<dbReference type="InterPro" id="IPR036097">
    <property type="entry name" value="HisK_dim/P_sf"/>
</dbReference>
<dbReference type="SUPFAM" id="SSF52172">
    <property type="entry name" value="CheY-like"/>
    <property type="match status" value="1"/>
</dbReference>